<gene>
    <name evidence="5" type="ORF">LTRI10_LOCUS8570</name>
</gene>
<name>A0AAV2CXB1_9ROSI</name>
<dbReference type="Proteomes" id="UP001497516">
    <property type="component" value="Chromosome 10"/>
</dbReference>
<protein>
    <recommendedName>
        <fullName evidence="4">C3H1-type domain-containing protein</fullName>
    </recommendedName>
</protein>
<feature type="region of interest" description="Disordered" evidence="3">
    <location>
        <begin position="151"/>
        <end position="199"/>
    </location>
</feature>
<feature type="domain" description="C3H1-type" evidence="4">
    <location>
        <begin position="390"/>
        <end position="418"/>
    </location>
</feature>
<keyword evidence="2" id="KW-0479">Metal-binding</keyword>
<evidence type="ECO:0000313" key="5">
    <source>
        <dbReference type="EMBL" id="CAL1361183.1"/>
    </source>
</evidence>
<dbReference type="InterPro" id="IPR000571">
    <property type="entry name" value="Znf_CCCH"/>
</dbReference>
<reference evidence="5 6" key="1">
    <citation type="submission" date="2024-04" db="EMBL/GenBank/DDBJ databases">
        <authorList>
            <person name="Fracassetti M."/>
        </authorList>
    </citation>
    <scope>NUCLEOTIDE SEQUENCE [LARGE SCALE GENOMIC DNA]</scope>
</reference>
<dbReference type="EMBL" id="OZ034814">
    <property type="protein sequence ID" value="CAL1361183.1"/>
    <property type="molecule type" value="Genomic_DNA"/>
</dbReference>
<accession>A0AAV2CXB1</accession>
<dbReference type="GO" id="GO:0008270">
    <property type="term" value="F:zinc ion binding"/>
    <property type="evidence" value="ECO:0007669"/>
    <property type="project" value="UniProtKB-KW"/>
</dbReference>
<evidence type="ECO:0000259" key="4">
    <source>
        <dbReference type="PROSITE" id="PS50103"/>
    </source>
</evidence>
<feature type="compositionally biased region" description="Pro residues" evidence="3">
    <location>
        <begin position="159"/>
        <end position="170"/>
    </location>
</feature>
<keyword evidence="1" id="KW-0238">DNA-binding</keyword>
<keyword evidence="6" id="KW-1185">Reference proteome</keyword>
<sequence length="447" mass="49287">MKRWRKSNRVTWAPDVRLSQVKLFSRDDCPSKVGNQAQCHLKHRDRIPRGILQNPNSREYSDLPPGFEDSHSQFATVLQWKCPPKFGLRAQWCVAAGEESQEMRAQKQREMSLFEAVYPRLSVVPPNPLNAECEKGDDSRRVPIIPLTPVEEDAEALVPPSPVKCQPPPSAHESANQIPSASKFSPPSDLAEKKQGPAGVATIRHQNPAAVSIAASTLAAANAASIDTDLLVRILNDPDMIQKLVGDGTITARAADEIANPPNQPMLSAPITPPDSNAGLIFRPNQASIAAPTYIPRSDPIYPGLNRVQPVPPNVTNPNIMRVEPAAGQPVMAPPIGTNHVKDFDYFKNLIREHGADMSKMHFGEVPKQSSDAAAIDYYGENRKMREVNAKFQKACMYFKSSRGCRSGGNCLYRHDLSFQMHTWSGLDEAPCAKRMRFFNGQVSGRT</sequence>
<dbReference type="AlphaFoldDB" id="A0AAV2CXB1"/>
<dbReference type="PANTHER" id="PTHR33400">
    <property type="entry name" value="ZINC FINGER CCCH DOMAIN-CONTAINING PROTEIN 6-RELATED"/>
    <property type="match status" value="1"/>
</dbReference>
<keyword evidence="2" id="KW-0863">Zinc-finger</keyword>
<dbReference type="GO" id="GO:0003677">
    <property type="term" value="F:DNA binding"/>
    <property type="evidence" value="ECO:0007669"/>
    <property type="project" value="UniProtKB-KW"/>
</dbReference>
<dbReference type="PROSITE" id="PS50103">
    <property type="entry name" value="ZF_C3H1"/>
    <property type="match status" value="1"/>
</dbReference>
<proteinExistence type="predicted"/>
<feature type="zinc finger region" description="C3H1-type" evidence="2">
    <location>
        <begin position="390"/>
        <end position="418"/>
    </location>
</feature>
<keyword evidence="2" id="KW-0862">Zinc</keyword>
<evidence type="ECO:0000256" key="3">
    <source>
        <dbReference type="SAM" id="MobiDB-lite"/>
    </source>
</evidence>
<evidence type="ECO:0000256" key="2">
    <source>
        <dbReference type="PROSITE-ProRule" id="PRU00723"/>
    </source>
</evidence>
<organism evidence="5 6">
    <name type="scientific">Linum trigynum</name>
    <dbReference type="NCBI Taxonomy" id="586398"/>
    <lineage>
        <taxon>Eukaryota</taxon>
        <taxon>Viridiplantae</taxon>
        <taxon>Streptophyta</taxon>
        <taxon>Embryophyta</taxon>
        <taxon>Tracheophyta</taxon>
        <taxon>Spermatophyta</taxon>
        <taxon>Magnoliopsida</taxon>
        <taxon>eudicotyledons</taxon>
        <taxon>Gunneridae</taxon>
        <taxon>Pentapetalae</taxon>
        <taxon>rosids</taxon>
        <taxon>fabids</taxon>
        <taxon>Malpighiales</taxon>
        <taxon>Linaceae</taxon>
        <taxon>Linum</taxon>
    </lineage>
</organism>
<evidence type="ECO:0000313" key="6">
    <source>
        <dbReference type="Proteomes" id="UP001497516"/>
    </source>
</evidence>
<feature type="compositionally biased region" description="Polar residues" evidence="3">
    <location>
        <begin position="173"/>
        <end position="185"/>
    </location>
</feature>
<evidence type="ECO:0000256" key="1">
    <source>
        <dbReference type="ARBA" id="ARBA00023125"/>
    </source>
</evidence>
<dbReference type="PANTHER" id="PTHR33400:SF9">
    <property type="entry name" value="C3H1-TYPE DOMAIN-CONTAINING PROTEIN"/>
    <property type="match status" value="1"/>
</dbReference>